<comment type="subcellular location">
    <subcellularLocation>
        <location evidence="1">Cell membrane</location>
        <topology evidence="1">Multi-pass membrane protein</topology>
    </subcellularLocation>
</comment>
<dbReference type="PROSITE" id="PS50850">
    <property type="entry name" value="MFS"/>
    <property type="match status" value="1"/>
</dbReference>
<evidence type="ECO:0000256" key="7">
    <source>
        <dbReference type="SAM" id="Phobius"/>
    </source>
</evidence>
<feature type="domain" description="Major facilitator superfamily (MFS) profile" evidence="8">
    <location>
        <begin position="40"/>
        <end position="420"/>
    </location>
</feature>
<dbReference type="SUPFAM" id="SSF103473">
    <property type="entry name" value="MFS general substrate transporter"/>
    <property type="match status" value="1"/>
</dbReference>
<evidence type="ECO:0000256" key="1">
    <source>
        <dbReference type="ARBA" id="ARBA00004651"/>
    </source>
</evidence>
<evidence type="ECO:0000256" key="3">
    <source>
        <dbReference type="ARBA" id="ARBA00022475"/>
    </source>
</evidence>
<reference evidence="9 10" key="1">
    <citation type="submission" date="2019-03" db="EMBL/GenBank/DDBJ databases">
        <title>Jiella endophytica sp. nov., a novel endophytic bacterium isolated from root of Ficus microcarpa Linn. f.</title>
        <authorList>
            <person name="Tuo L."/>
        </authorList>
    </citation>
    <scope>NUCLEOTIDE SEQUENCE [LARGE SCALE GENOMIC DNA]</scope>
    <source>
        <strain evidence="9 10">CBS5Q-3</strain>
    </source>
</reference>
<dbReference type="Proteomes" id="UP000298179">
    <property type="component" value="Unassembled WGS sequence"/>
</dbReference>
<dbReference type="GO" id="GO:0022857">
    <property type="term" value="F:transmembrane transporter activity"/>
    <property type="evidence" value="ECO:0007669"/>
    <property type="project" value="InterPro"/>
</dbReference>
<dbReference type="CDD" id="cd17477">
    <property type="entry name" value="MFS_YcaD_like"/>
    <property type="match status" value="1"/>
</dbReference>
<dbReference type="PANTHER" id="PTHR23521:SF2">
    <property type="entry name" value="TRANSPORTER MFS SUPERFAMILY"/>
    <property type="match status" value="1"/>
</dbReference>
<feature type="transmembrane region" description="Helical" evidence="7">
    <location>
        <begin position="110"/>
        <end position="129"/>
    </location>
</feature>
<evidence type="ECO:0000256" key="6">
    <source>
        <dbReference type="ARBA" id="ARBA00023136"/>
    </source>
</evidence>
<feature type="transmembrane region" description="Helical" evidence="7">
    <location>
        <begin position="168"/>
        <end position="189"/>
    </location>
</feature>
<feature type="transmembrane region" description="Helical" evidence="7">
    <location>
        <begin position="272"/>
        <end position="292"/>
    </location>
</feature>
<dbReference type="InterPro" id="IPR020846">
    <property type="entry name" value="MFS_dom"/>
</dbReference>
<evidence type="ECO:0000256" key="5">
    <source>
        <dbReference type="ARBA" id="ARBA00022989"/>
    </source>
</evidence>
<feature type="transmembrane region" description="Helical" evidence="7">
    <location>
        <begin position="141"/>
        <end position="161"/>
    </location>
</feature>
<evidence type="ECO:0000256" key="4">
    <source>
        <dbReference type="ARBA" id="ARBA00022692"/>
    </source>
</evidence>
<name>A0A4Y8RT59_9HYPH</name>
<feature type="transmembrane region" description="Helical" evidence="7">
    <location>
        <begin position="329"/>
        <end position="352"/>
    </location>
</feature>
<dbReference type="Gene3D" id="1.20.1250.20">
    <property type="entry name" value="MFS general substrate transporter like domains"/>
    <property type="match status" value="2"/>
</dbReference>
<keyword evidence="5 7" id="KW-1133">Transmembrane helix</keyword>
<feature type="transmembrane region" description="Helical" evidence="7">
    <location>
        <begin position="83"/>
        <end position="103"/>
    </location>
</feature>
<feature type="transmembrane region" description="Helical" evidence="7">
    <location>
        <begin position="235"/>
        <end position="260"/>
    </location>
</feature>
<dbReference type="InterPro" id="IPR036259">
    <property type="entry name" value="MFS_trans_sf"/>
</dbReference>
<dbReference type="OrthoDB" id="9797524at2"/>
<feature type="transmembrane region" description="Helical" evidence="7">
    <location>
        <begin position="195"/>
        <end position="215"/>
    </location>
</feature>
<evidence type="ECO:0000256" key="2">
    <source>
        <dbReference type="ARBA" id="ARBA00022448"/>
    </source>
</evidence>
<evidence type="ECO:0000313" key="10">
    <source>
        <dbReference type="Proteomes" id="UP000298179"/>
    </source>
</evidence>
<feature type="transmembrane region" description="Helical" evidence="7">
    <location>
        <begin position="46"/>
        <end position="71"/>
    </location>
</feature>
<dbReference type="EMBL" id="SOZD01000001">
    <property type="protein sequence ID" value="TFF27485.1"/>
    <property type="molecule type" value="Genomic_DNA"/>
</dbReference>
<organism evidence="9 10">
    <name type="scientific">Jiella endophytica</name>
    <dbReference type="NCBI Taxonomy" id="2558362"/>
    <lineage>
        <taxon>Bacteria</taxon>
        <taxon>Pseudomonadati</taxon>
        <taxon>Pseudomonadota</taxon>
        <taxon>Alphaproteobacteria</taxon>
        <taxon>Hyphomicrobiales</taxon>
        <taxon>Aurantimonadaceae</taxon>
        <taxon>Jiella</taxon>
    </lineage>
</organism>
<dbReference type="InterPro" id="IPR011701">
    <property type="entry name" value="MFS"/>
</dbReference>
<keyword evidence="6 7" id="KW-0472">Membrane</keyword>
<evidence type="ECO:0000313" key="9">
    <source>
        <dbReference type="EMBL" id="TFF27485.1"/>
    </source>
</evidence>
<protein>
    <submittedName>
        <fullName evidence="9">MFS transporter</fullName>
    </submittedName>
</protein>
<dbReference type="InterPro" id="IPR047200">
    <property type="entry name" value="MFS_YcaD-like"/>
</dbReference>
<evidence type="ECO:0000259" key="8">
    <source>
        <dbReference type="PROSITE" id="PS50850"/>
    </source>
</evidence>
<feature type="transmembrane region" description="Helical" evidence="7">
    <location>
        <begin position="364"/>
        <end position="383"/>
    </location>
</feature>
<dbReference type="Pfam" id="PF07690">
    <property type="entry name" value="MFS_1"/>
    <property type="match status" value="1"/>
</dbReference>
<feature type="transmembrane region" description="Helical" evidence="7">
    <location>
        <begin position="395"/>
        <end position="416"/>
    </location>
</feature>
<feature type="transmembrane region" description="Helical" evidence="7">
    <location>
        <begin position="304"/>
        <end position="323"/>
    </location>
</feature>
<sequence length="420" mass="44432">MPWRLPRRRLARCRRVLGDRTVERSTADDIVAEAEAELESVNWLSAAAAIASISAVGIALGLGLPLLSVILERRGVSSSMIGLNAAVAGAASLAAAALITPIAIRLSVRLTMLIAIVLASLSSVGFYVFTEFWMWFPLRLVFHFAITALFVLSEFWINAAAPPGKRGLVLGIYATVLSLGFALGPWIFSQVGSQGFLPFGIGAGVILVSAIPLFLAWNSQPVIAKDRRQGNFWRYLFAVPTATGAVLIFGAVEAGGFTLFPVYGERVGFSEAAAAQLLTAVGIGNVLMQIPIGLMSDRVSDRRSLLSICAGVGLIGTLCLPMLAEDWWLMACVLFLWGGVVAGLYTVGLAHLGSRLPAADLADANAAFIFCYSLGMLVGPQVIGSAMDLFGPSGFAWSLALFFAIYLALALGRLFAAKSA</sequence>
<dbReference type="AlphaFoldDB" id="A0A4Y8RT59"/>
<dbReference type="PANTHER" id="PTHR23521">
    <property type="entry name" value="TRANSPORTER MFS SUPERFAMILY"/>
    <property type="match status" value="1"/>
</dbReference>
<keyword evidence="4 7" id="KW-0812">Transmembrane</keyword>
<keyword evidence="3" id="KW-1003">Cell membrane</keyword>
<keyword evidence="2" id="KW-0813">Transport</keyword>
<dbReference type="GO" id="GO:0005886">
    <property type="term" value="C:plasma membrane"/>
    <property type="evidence" value="ECO:0007669"/>
    <property type="project" value="UniProtKB-SubCell"/>
</dbReference>
<accession>A0A4Y8RT59</accession>
<comment type="caution">
    <text evidence="9">The sequence shown here is derived from an EMBL/GenBank/DDBJ whole genome shotgun (WGS) entry which is preliminary data.</text>
</comment>
<keyword evidence="10" id="KW-1185">Reference proteome</keyword>
<proteinExistence type="predicted"/>
<gene>
    <name evidence="9" type="ORF">E3C22_03225</name>
</gene>